<dbReference type="GO" id="GO:0008270">
    <property type="term" value="F:zinc ion binding"/>
    <property type="evidence" value="ECO:0007669"/>
    <property type="project" value="UniProtKB-KW"/>
</dbReference>
<dbReference type="FunFam" id="1.10.220.150:FF:000001">
    <property type="entry name" value="Arf-GAP with GTPase, ANK repeat and PH domain-containing protein 1"/>
    <property type="match status" value="1"/>
</dbReference>
<dbReference type="PROSITE" id="PS50003">
    <property type="entry name" value="PH_DOMAIN"/>
    <property type="match status" value="1"/>
</dbReference>
<dbReference type="EnsemblMetazoa" id="XM_022802505">
    <property type="protein sequence ID" value="XP_022658240"/>
    <property type="gene ID" value="LOC111249112"/>
</dbReference>
<dbReference type="CTD" id="34803"/>
<evidence type="ECO:0000256" key="4">
    <source>
        <dbReference type="ARBA" id="ARBA00022741"/>
    </source>
</evidence>
<reference evidence="13" key="1">
    <citation type="submission" date="2021-01" db="UniProtKB">
        <authorList>
            <consortium name="EnsemblMetazoa"/>
        </authorList>
    </citation>
    <scope>IDENTIFICATION</scope>
</reference>
<evidence type="ECO:0000256" key="6">
    <source>
        <dbReference type="ARBA" id="ARBA00022833"/>
    </source>
</evidence>
<feature type="domain" description="Arf-GAP" evidence="12">
    <location>
        <begin position="631"/>
        <end position="753"/>
    </location>
</feature>
<dbReference type="GO" id="GO:0005096">
    <property type="term" value="F:GTPase activator activity"/>
    <property type="evidence" value="ECO:0007669"/>
    <property type="project" value="UniProtKB-KW"/>
</dbReference>
<dbReference type="GeneID" id="111249112"/>
<evidence type="ECO:0000259" key="12">
    <source>
        <dbReference type="PROSITE" id="PS50115"/>
    </source>
</evidence>
<dbReference type="RefSeq" id="XP_022658236.1">
    <property type="nucleotide sequence ID" value="XM_022802501.1"/>
</dbReference>
<dbReference type="OrthoDB" id="6136903at2759"/>
<proteinExistence type="inferred from homology"/>
<dbReference type="SUPFAM" id="SSF57863">
    <property type="entry name" value="ArfGap/RecO-like zinc finger"/>
    <property type="match status" value="1"/>
</dbReference>
<dbReference type="PRINTS" id="PR00405">
    <property type="entry name" value="REVINTRACTNG"/>
</dbReference>
<dbReference type="Pfam" id="PF01412">
    <property type="entry name" value="ArfGap"/>
    <property type="match status" value="1"/>
</dbReference>
<dbReference type="Gene3D" id="3.40.50.300">
    <property type="entry name" value="P-loop containing nucleotide triphosphate hydrolases"/>
    <property type="match status" value="1"/>
</dbReference>
<feature type="compositionally biased region" description="Basic and acidic residues" evidence="10">
    <location>
        <begin position="416"/>
        <end position="429"/>
    </location>
</feature>
<dbReference type="PROSITE" id="PS51419">
    <property type="entry name" value="RAB"/>
    <property type="match status" value="1"/>
</dbReference>
<dbReference type="FunFam" id="3.40.50.300:FF:000178">
    <property type="entry name" value="Arf-GAP with GTPase, ANK repeat and PH domain-containing protein 1"/>
    <property type="match status" value="1"/>
</dbReference>
<dbReference type="InParanoid" id="A0A7M7JY65"/>
<dbReference type="RefSeq" id="XP_022658235.1">
    <property type="nucleotide sequence ID" value="XM_022802500.1"/>
</dbReference>
<keyword evidence="3" id="KW-0479">Metal-binding</keyword>
<dbReference type="RefSeq" id="XP_022658239.1">
    <property type="nucleotide sequence ID" value="XM_022802504.1"/>
</dbReference>
<dbReference type="InterPro" id="IPR011993">
    <property type="entry name" value="PH-like_dom_sf"/>
</dbReference>
<keyword evidence="14" id="KW-1185">Reference proteome</keyword>
<evidence type="ECO:0000313" key="13">
    <source>
        <dbReference type="EnsemblMetazoa" id="XP_022658241"/>
    </source>
</evidence>
<accession>A0A7M7JY65</accession>
<dbReference type="InterPro" id="IPR037278">
    <property type="entry name" value="ARFGAP/RecO"/>
</dbReference>
<dbReference type="FunCoup" id="A0A7M7JY65">
    <property type="interactions" value="225"/>
</dbReference>
<dbReference type="EnsemblMetazoa" id="XM_022802504">
    <property type="protein sequence ID" value="XP_022658239"/>
    <property type="gene ID" value="LOC111249112"/>
</dbReference>
<dbReference type="InterPro" id="IPR001806">
    <property type="entry name" value="Small_GTPase"/>
</dbReference>
<dbReference type="InterPro" id="IPR001849">
    <property type="entry name" value="PH_domain"/>
</dbReference>
<dbReference type="SUPFAM" id="SSF52540">
    <property type="entry name" value="P-loop containing nucleoside triphosphate hydrolases"/>
    <property type="match status" value="1"/>
</dbReference>
<sequence length="875" mass="94584">MASLTRPIMCVPVGASPYQLSASLCIRQEIDRFESVHPSIYAVYDLIEALRDHIIAQQLREHVVCIEDAFVNSPEWTLSRNVPDIRLGVLGSLSSGKSSLVHRYLTGSFIQEESPEGGRFKKEISVEGCGSFLMMIRDEAGSPEWQFAQWVDAVLLVFSLENEGSFQEILAFYKKMRNFRNDVPVVLVGTQDAISENNPRKISDQRARKLAQELGNCAYYETCATYGLNVEKVFSDLCHRLVVEGAWCNRTGVGVSIGGPSTISSVSSGAPPVSGPASTSLSQSQQSHSQDDTQHQPTSFFSTAERQQLQQQQPNQPRQLTPTSTSSAQCQLLPTTSPSGSDCTSKKLSLTQPETSPTPVGGRKAETPSKLEGLIPLTPSPTSKSCDSKLSLVTDKTPVGTPNAARKNKRRSNLFSKDKDKDRDKKDVKANGGSAAGSGGNSHGEYGSGRSIPVKQGYLLKSSSKGLNKEAKKKRYVTLTKDGILTYHATINDYMNNHGGKEIELMQTTVKIPGQNPRGCQNLRLIPNTNPILSTKETPLTKKRSHHKRIKSGSGSKLLEDVVHGGQSGSCGVEDLEFVLISLSTKMWRFEAATMEERDEWVTAIEQLIMDALQACESARAGGGDDIQGQQQAINALKYQVAGNRHCVDCDAPNPDWASLNHGALMCITCSGIHRQLGSHISRVRSLNLDDWSPDQLAVMEAVGNAMANAIWEANTRSEEGKPTPNSSREEKERWIRAKYLEREFLKGLPRQASIGGPALSRPSGSAQALLLEGIEAADVARVLLALAHGANADASVGHGSVLGGSSGNGLVNCVSSALGGNTSNISVHSTDQRSAVHVAVAKGNTAIVQLMLMASGRENLCKDGVLKEVQERKV</sequence>
<evidence type="ECO:0000256" key="9">
    <source>
        <dbReference type="PROSITE-ProRule" id="PRU00288"/>
    </source>
</evidence>
<comment type="similarity">
    <text evidence="1">Belongs to the centaurin gamma-like family.</text>
</comment>
<dbReference type="SMART" id="SM00173">
    <property type="entry name" value="RAS"/>
    <property type="match status" value="1"/>
</dbReference>
<keyword evidence="7" id="KW-0040">ANK repeat</keyword>
<evidence type="ECO:0000256" key="7">
    <source>
        <dbReference type="ARBA" id="ARBA00023043"/>
    </source>
</evidence>
<dbReference type="InterPro" id="IPR001164">
    <property type="entry name" value="ArfGAP_dom"/>
</dbReference>
<dbReference type="EnsemblMetazoa" id="XM_022802500">
    <property type="protein sequence ID" value="XP_022658235"/>
    <property type="gene ID" value="LOC111249112"/>
</dbReference>
<keyword evidence="4" id="KW-0547">Nucleotide-binding</keyword>
<keyword evidence="5 9" id="KW-0863">Zinc-finger</keyword>
<dbReference type="EnsemblMetazoa" id="XM_022802506">
    <property type="protein sequence ID" value="XP_022658241"/>
    <property type="gene ID" value="LOC111249112"/>
</dbReference>
<dbReference type="CDD" id="cd08836">
    <property type="entry name" value="ArfGap_AGAP"/>
    <property type="match status" value="1"/>
</dbReference>
<name>A0A7M7JY65_VARDE</name>
<keyword evidence="8" id="KW-0342">GTP-binding</keyword>
<evidence type="ECO:0000256" key="3">
    <source>
        <dbReference type="ARBA" id="ARBA00022723"/>
    </source>
</evidence>
<dbReference type="SMART" id="SM00233">
    <property type="entry name" value="PH"/>
    <property type="match status" value="1"/>
</dbReference>
<organism evidence="13 14">
    <name type="scientific">Varroa destructor</name>
    <name type="common">Honeybee mite</name>
    <dbReference type="NCBI Taxonomy" id="109461"/>
    <lineage>
        <taxon>Eukaryota</taxon>
        <taxon>Metazoa</taxon>
        <taxon>Ecdysozoa</taxon>
        <taxon>Arthropoda</taxon>
        <taxon>Chelicerata</taxon>
        <taxon>Arachnida</taxon>
        <taxon>Acari</taxon>
        <taxon>Parasitiformes</taxon>
        <taxon>Mesostigmata</taxon>
        <taxon>Gamasina</taxon>
        <taxon>Dermanyssoidea</taxon>
        <taxon>Varroidae</taxon>
        <taxon>Varroa</taxon>
    </lineage>
</organism>
<evidence type="ECO:0000256" key="8">
    <source>
        <dbReference type="ARBA" id="ARBA00023134"/>
    </source>
</evidence>
<dbReference type="SUPFAM" id="SSF50729">
    <property type="entry name" value="PH domain-like"/>
    <property type="match status" value="1"/>
</dbReference>
<evidence type="ECO:0000313" key="14">
    <source>
        <dbReference type="Proteomes" id="UP000594260"/>
    </source>
</evidence>
<dbReference type="Gene3D" id="2.30.29.30">
    <property type="entry name" value="Pleckstrin-homology domain (PH domain)/Phosphotyrosine-binding domain (PTB)"/>
    <property type="match status" value="1"/>
</dbReference>
<dbReference type="PROSITE" id="PS51421">
    <property type="entry name" value="RAS"/>
    <property type="match status" value="1"/>
</dbReference>
<evidence type="ECO:0000256" key="1">
    <source>
        <dbReference type="ARBA" id="ARBA00005430"/>
    </source>
</evidence>
<evidence type="ECO:0000256" key="2">
    <source>
        <dbReference type="ARBA" id="ARBA00022468"/>
    </source>
</evidence>
<evidence type="ECO:0000256" key="10">
    <source>
        <dbReference type="SAM" id="MobiDB-lite"/>
    </source>
</evidence>
<feature type="region of interest" description="Disordered" evidence="10">
    <location>
        <begin position="531"/>
        <end position="553"/>
    </location>
</feature>
<dbReference type="PANTHER" id="PTHR45819:SF5">
    <property type="entry name" value="CENTAURIN-GAMMA-1A"/>
    <property type="match status" value="1"/>
</dbReference>
<feature type="domain" description="PH" evidence="11">
    <location>
        <begin position="452"/>
        <end position="610"/>
    </location>
</feature>
<dbReference type="InterPro" id="IPR051282">
    <property type="entry name" value="Arf-GAP_GTPase_ANK_PH"/>
</dbReference>
<feature type="compositionally biased region" description="Basic residues" evidence="10">
    <location>
        <begin position="541"/>
        <end position="551"/>
    </location>
</feature>
<dbReference type="AlphaFoldDB" id="A0A7M7JY65"/>
<dbReference type="RefSeq" id="XP_022658234.1">
    <property type="nucleotide sequence ID" value="XM_022802499.1"/>
</dbReference>
<dbReference type="KEGG" id="vde:111249112"/>
<dbReference type="PROSITE" id="PS50115">
    <property type="entry name" value="ARFGAP"/>
    <property type="match status" value="1"/>
</dbReference>
<keyword evidence="2" id="KW-0343">GTPase activation</keyword>
<dbReference type="RefSeq" id="XP_022658241.1">
    <property type="nucleotide sequence ID" value="XM_022802506.1"/>
</dbReference>
<dbReference type="SMART" id="SM00105">
    <property type="entry name" value="ArfGap"/>
    <property type="match status" value="1"/>
</dbReference>
<dbReference type="GO" id="GO:0005525">
    <property type="term" value="F:GTP binding"/>
    <property type="evidence" value="ECO:0007669"/>
    <property type="project" value="UniProtKB-KW"/>
</dbReference>
<dbReference type="Proteomes" id="UP000594260">
    <property type="component" value="Unplaced"/>
</dbReference>
<dbReference type="EnsemblMetazoa" id="XM_022802502">
    <property type="protein sequence ID" value="XP_022658237"/>
    <property type="gene ID" value="LOC111249112"/>
</dbReference>
<feature type="region of interest" description="Disordered" evidence="10">
    <location>
        <begin position="265"/>
        <end position="452"/>
    </location>
</feature>
<evidence type="ECO:0000256" key="5">
    <source>
        <dbReference type="ARBA" id="ARBA00022771"/>
    </source>
</evidence>
<dbReference type="PANTHER" id="PTHR45819">
    <property type="entry name" value="CENTAURIN-GAMMA-1A"/>
    <property type="match status" value="1"/>
</dbReference>
<dbReference type="EnsemblMetazoa" id="XM_022802503">
    <property type="protein sequence ID" value="XP_022658238"/>
    <property type="gene ID" value="LOC111249112"/>
</dbReference>
<dbReference type="Pfam" id="PF00071">
    <property type="entry name" value="Ras"/>
    <property type="match status" value="1"/>
</dbReference>
<dbReference type="Gene3D" id="1.10.220.150">
    <property type="entry name" value="Arf GTPase activating protein"/>
    <property type="match status" value="1"/>
</dbReference>
<dbReference type="RefSeq" id="XP_022658237.1">
    <property type="nucleotide sequence ID" value="XM_022802502.1"/>
</dbReference>
<dbReference type="RefSeq" id="XP_022658238.1">
    <property type="nucleotide sequence ID" value="XM_022802503.1"/>
</dbReference>
<dbReference type="InterPro" id="IPR027417">
    <property type="entry name" value="P-loop_NTPase"/>
</dbReference>
<dbReference type="EnsemblMetazoa" id="XM_022802501">
    <property type="protein sequence ID" value="XP_022658236"/>
    <property type="gene ID" value="LOC111249112"/>
</dbReference>
<dbReference type="OMA" id="YYAKMAQ"/>
<feature type="compositionally biased region" description="Polar residues" evidence="10">
    <location>
        <begin position="321"/>
        <end position="358"/>
    </location>
</feature>
<dbReference type="CDD" id="cd01250">
    <property type="entry name" value="PH_AGAP"/>
    <property type="match status" value="1"/>
</dbReference>
<dbReference type="SMART" id="SM00174">
    <property type="entry name" value="RHO"/>
    <property type="match status" value="1"/>
</dbReference>
<keyword evidence="6" id="KW-0862">Zinc</keyword>
<dbReference type="RefSeq" id="XP_022658240.1">
    <property type="nucleotide sequence ID" value="XM_022802505.1"/>
</dbReference>
<protein>
    <submittedName>
        <fullName evidence="13">Uncharacterized protein</fullName>
    </submittedName>
</protein>
<dbReference type="GO" id="GO:0003924">
    <property type="term" value="F:GTPase activity"/>
    <property type="evidence" value="ECO:0007669"/>
    <property type="project" value="InterPro"/>
</dbReference>
<feature type="compositionally biased region" description="Low complexity" evidence="10">
    <location>
        <begin position="306"/>
        <end position="320"/>
    </location>
</feature>
<dbReference type="SMART" id="SM00175">
    <property type="entry name" value="RAB"/>
    <property type="match status" value="1"/>
</dbReference>
<feature type="compositionally biased region" description="Low complexity" evidence="10">
    <location>
        <begin position="265"/>
        <end position="288"/>
    </location>
</feature>
<dbReference type="InterPro" id="IPR038508">
    <property type="entry name" value="ArfGAP_dom_sf"/>
</dbReference>
<dbReference type="EnsemblMetazoa" id="XM_022802499">
    <property type="protein sequence ID" value="XP_022658234"/>
    <property type="gene ID" value="LOC111249112"/>
</dbReference>
<evidence type="ECO:0000259" key="11">
    <source>
        <dbReference type="PROSITE" id="PS50003"/>
    </source>
</evidence>